<comment type="caution">
    <text evidence="2">The sequence shown here is derived from an EMBL/GenBank/DDBJ whole genome shotgun (WGS) entry which is preliminary data.</text>
</comment>
<dbReference type="CDD" id="cd07438">
    <property type="entry name" value="PHP_HisPPase_AMP"/>
    <property type="match status" value="1"/>
</dbReference>
<dbReference type="SUPFAM" id="SSF89550">
    <property type="entry name" value="PHP domain-like"/>
    <property type="match status" value="1"/>
</dbReference>
<dbReference type="Proteomes" id="UP000824140">
    <property type="component" value="Unassembled WGS sequence"/>
</dbReference>
<dbReference type="InterPro" id="IPR003141">
    <property type="entry name" value="Pol/His_phosphatase_N"/>
</dbReference>
<name>A0A9D1FZA9_9FIRM</name>
<dbReference type="AlphaFoldDB" id="A0A9D1FZA9"/>
<dbReference type="SMART" id="SM00481">
    <property type="entry name" value="POLIIIAc"/>
    <property type="match status" value="1"/>
</dbReference>
<accession>A0A9D1FZA9</accession>
<dbReference type="InterPro" id="IPR052018">
    <property type="entry name" value="PHP_domain"/>
</dbReference>
<reference evidence="2" key="1">
    <citation type="submission" date="2020-10" db="EMBL/GenBank/DDBJ databases">
        <authorList>
            <person name="Gilroy R."/>
        </authorList>
    </citation>
    <scope>NUCLEOTIDE SEQUENCE</scope>
    <source>
        <strain evidence="2">13766</strain>
    </source>
</reference>
<dbReference type="InterPro" id="IPR016195">
    <property type="entry name" value="Pol/histidinol_Pase-like"/>
</dbReference>
<dbReference type="EMBL" id="DVJN01000099">
    <property type="protein sequence ID" value="HIS92376.1"/>
    <property type="molecule type" value="Genomic_DNA"/>
</dbReference>
<evidence type="ECO:0000259" key="1">
    <source>
        <dbReference type="SMART" id="SM00481"/>
    </source>
</evidence>
<feature type="domain" description="Polymerase/histidinol phosphatase N-terminal" evidence="1">
    <location>
        <begin position="4"/>
        <end position="69"/>
    </location>
</feature>
<dbReference type="Pfam" id="PF02811">
    <property type="entry name" value="PHP"/>
    <property type="match status" value="1"/>
</dbReference>
<dbReference type="Gene3D" id="1.10.150.650">
    <property type="match status" value="1"/>
</dbReference>
<dbReference type="PANTHER" id="PTHR42924">
    <property type="entry name" value="EXONUCLEASE"/>
    <property type="match status" value="1"/>
</dbReference>
<reference evidence="2" key="2">
    <citation type="journal article" date="2021" name="PeerJ">
        <title>Extensive microbial diversity within the chicken gut microbiome revealed by metagenomics and culture.</title>
        <authorList>
            <person name="Gilroy R."/>
            <person name="Ravi A."/>
            <person name="Getino M."/>
            <person name="Pursley I."/>
            <person name="Horton D.L."/>
            <person name="Alikhan N.F."/>
            <person name="Baker D."/>
            <person name="Gharbi K."/>
            <person name="Hall N."/>
            <person name="Watson M."/>
            <person name="Adriaenssens E.M."/>
            <person name="Foster-Nyarko E."/>
            <person name="Jarju S."/>
            <person name="Secka A."/>
            <person name="Antonio M."/>
            <person name="Oren A."/>
            <person name="Chaudhuri R.R."/>
            <person name="La Ragione R."/>
            <person name="Hildebrand F."/>
            <person name="Pallen M.J."/>
        </authorList>
    </citation>
    <scope>NUCLEOTIDE SEQUENCE</scope>
    <source>
        <strain evidence="2">13766</strain>
    </source>
</reference>
<gene>
    <name evidence="2" type="ORF">IAA84_05095</name>
</gene>
<dbReference type="GO" id="GO:0035312">
    <property type="term" value="F:5'-3' DNA exonuclease activity"/>
    <property type="evidence" value="ECO:0007669"/>
    <property type="project" value="TreeGrafter"/>
</dbReference>
<evidence type="ECO:0000313" key="2">
    <source>
        <dbReference type="EMBL" id="HIS92376.1"/>
    </source>
</evidence>
<protein>
    <submittedName>
        <fullName evidence="2">PHP domain-containing protein</fullName>
    </submittedName>
</protein>
<proteinExistence type="predicted"/>
<dbReference type="InterPro" id="IPR004013">
    <property type="entry name" value="PHP_dom"/>
</dbReference>
<organism evidence="2 3">
    <name type="scientific">Candidatus Alectryocaccomicrobium excrementavium</name>
    <dbReference type="NCBI Taxonomy" id="2840668"/>
    <lineage>
        <taxon>Bacteria</taxon>
        <taxon>Bacillati</taxon>
        <taxon>Bacillota</taxon>
        <taxon>Clostridia</taxon>
        <taxon>Candidatus Alectryocaccomicrobium</taxon>
    </lineage>
</organism>
<dbReference type="GO" id="GO:0004534">
    <property type="term" value="F:5'-3' RNA exonuclease activity"/>
    <property type="evidence" value="ECO:0007669"/>
    <property type="project" value="TreeGrafter"/>
</dbReference>
<dbReference type="PANTHER" id="PTHR42924:SF3">
    <property type="entry name" value="POLYMERASE_HISTIDINOL PHOSPHATASE N-TERMINAL DOMAIN-CONTAINING PROTEIN"/>
    <property type="match status" value="1"/>
</dbReference>
<dbReference type="Gene3D" id="3.20.20.140">
    <property type="entry name" value="Metal-dependent hydrolases"/>
    <property type="match status" value="1"/>
</dbReference>
<sequence length="266" mass="28967">MGYVDLHVHTTHSDGALSPAQMVEKAKAAGVTALAIADHDKISGNQEAAPLCARAGIRLIPAVEVDTILHGVLVHVLAYFPDFANTAFLAMLQDSRAKLDGMSDILIGRLAARGKNVSREEYALFPEMREKGGWKALYYLAHKGVVAAPKQALRLYGDYGVRYADQGFTSTENAIRVIHESGGQAVLAHPRETFGDPLEKQVRRALELGFDGIECHYPRHDRKTTWLLRTLCREKGLYETCGSDDHGGFSGADVGSLKITALPAGW</sequence>
<evidence type="ECO:0000313" key="3">
    <source>
        <dbReference type="Proteomes" id="UP000824140"/>
    </source>
</evidence>